<dbReference type="InterPro" id="IPR013670">
    <property type="entry name" value="EcoEI_R_C_dom"/>
</dbReference>
<dbReference type="Pfam" id="PF13643">
    <property type="entry name" value="DUF4145"/>
    <property type="match status" value="1"/>
</dbReference>
<name>A0ABV5YPI0_9ACTN</name>
<dbReference type="GO" id="GO:0004386">
    <property type="term" value="F:helicase activity"/>
    <property type="evidence" value="ECO:0007669"/>
    <property type="project" value="UniProtKB-KW"/>
</dbReference>
<dbReference type="Pfam" id="PF04851">
    <property type="entry name" value="ResIII"/>
    <property type="match status" value="1"/>
</dbReference>
<dbReference type="InterPro" id="IPR050742">
    <property type="entry name" value="Helicase_Restrict-Modif_Enz"/>
</dbReference>
<evidence type="ECO:0000313" key="4">
    <source>
        <dbReference type="Proteomes" id="UP001589627"/>
    </source>
</evidence>
<dbReference type="PANTHER" id="PTHR47396:SF1">
    <property type="entry name" value="ATP-DEPENDENT HELICASE IRC3-RELATED"/>
    <property type="match status" value="1"/>
</dbReference>
<evidence type="ECO:0000256" key="1">
    <source>
        <dbReference type="SAM" id="Coils"/>
    </source>
</evidence>
<dbReference type="InterPro" id="IPR025285">
    <property type="entry name" value="DUF4145"/>
</dbReference>
<comment type="caution">
    <text evidence="3">The sequence shown here is derived from an EMBL/GenBank/DDBJ whole genome shotgun (WGS) entry which is preliminary data.</text>
</comment>
<dbReference type="InterPro" id="IPR027417">
    <property type="entry name" value="P-loop_NTPase"/>
</dbReference>
<dbReference type="EMBL" id="JBHLZP010000329">
    <property type="protein sequence ID" value="MFB9836966.1"/>
    <property type="molecule type" value="Genomic_DNA"/>
</dbReference>
<dbReference type="SMART" id="SM00487">
    <property type="entry name" value="DEXDc"/>
    <property type="match status" value="1"/>
</dbReference>
<keyword evidence="3" id="KW-0547">Nucleotide-binding</keyword>
<keyword evidence="3" id="KW-0067">ATP-binding</keyword>
<organism evidence="3 4">
    <name type="scientific">Actinoallomurus acaciae</name>
    <dbReference type="NCBI Taxonomy" id="502577"/>
    <lineage>
        <taxon>Bacteria</taxon>
        <taxon>Bacillati</taxon>
        <taxon>Actinomycetota</taxon>
        <taxon>Actinomycetes</taxon>
        <taxon>Streptosporangiales</taxon>
        <taxon>Thermomonosporaceae</taxon>
        <taxon>Actinoallomurus</taxon>
    </lineage>
</organism>
<dbReference type="CDD" id="cd18032">
    <property type="entry name" value="DEXHc_RE_I_III_res"/>
    <property type="match status" value="1"/>
</dbReference>
<dbReference type="Gene3D" id="3.40.50.300">
    <property type="entry name" value="P-loop containing nucleotide triphosphate hydrolases"/>
    <property type="match status" value="2"/>
</dbReference>
<protein>
    <submittedName>
        <fullName evidence="3">DEAD/DEAH box helicase family protein</fullName>
    </submittedName>
</protein>
<accession>A0ABV5YPI0</accession>
<feature type="coiled-coil region" evidence="1">
    <location>
        <begin position="153"/>
        <end position="236"/>
    </location>
</feature>
<dbReference type="PANTHER" id="PTHR47396">
    <property type="entry name" value="TYPE I RESTRICTION ENZYME ECOKI R PROTEIN"/>
    <property type="match status" value="1"/>
</dbReference>
<dbReference type="Gene3D" id="3.90.1570.30">
    <property type="match status" value="1"/>
</dbReference>
<keyword evidence="1" id="KW-0175">Coiled coil</keyword>
<gene>
    <name evidence="3" type="ORF">ACFFNX_32820</name>
</gene>
<dbReference type="InterPro" id="IPR006935">
    <property type="entry name" value="Helicase/UvrB_N"/>
</dbReference>
<proteinExistence type="predicted"/>
<dbReference type="SUPFAM" id="SSF52540">
    <property type="entry name" value="P-loop containing nucleoside triphosphate hydrolases"/>
    <property type="match status" value="2"/>
</dbReference>
<dbReference type="Pfam" id="PF08463">
    <property type="entry name" value="EcoEI_R_C"/>
    <property type="match status" value="1"/>
</dbReference>
<dbReference type="InterPro" id="IPR014001">
    <property type="entry name" value="Helicase_ATP-bd"/>
</dbReference>
<sequence length="1169" mass="131586">MDGFEELARRSQNFGFLLQHEPLLVVDGAAAESYVYADPDAAMWRARRFSETLAKLLVSLTQTTVHGNSHGHRVQALANAGVVRPEIKHKFDRVREAGNQAVHTHYGDVRAALAAVKLCFELGHWFHRALVPDDKKSSGFVPPPDPVTLEAVSVAEQAELDELHRELREYRERLIEVKLHREDKATLLQAEARARAAAEEALQQAVADKEQLRSLVEQMNARVAELEAEFAAQISRRPKVSAVDRDSLIRRAQEATAEPLTEAEVRQRVDAMLTAAGWAVQNLEEVDLYAATGVAVREVATAAGSADYLLWVDLKLVGVIEAKREGRILTPVERQSGRYADNLTSGQQLQAWRMPLPFRYETTAVETHFTNALDPQTPAREVFSFHQPETLSRWMREADADEQAPTLRARLRRLPPLDPRGLRRAQIDAIRGLEHSLAEEHYTRALIQMATGAGKTYTAVTQSYRLLKHAKAERILFLVDRNNLGKQAYTEFSTYVTPDDGRKFTELYNVQRLAGTGMLGSSKVIISTIQRLYAMLRGDPMPDPDTEDAAFDSYDLGRVAEVAYNPNVPPETFDLIIIDECHRSIYGRWRQVLEYFDANLVGLTATPVKQTFGFFQQNLVSEYTYPQSVADNVNVDFDVYRIRTEQTEQGATIDEGIVVPIRNRPTRKKRYEELEDDFSYTGSQIGRKVISTGQLKLILETFRDRLFTDIFPGRSHVPKTLIFAADDNHAEEIVQMVRQAFGKGNEFCAKITYSAKDPDKLLAAFRNSPELRVAVTVDMIATGTDVRPLECLFFLRDVRSWAYFEQMKGRGARTLDPAEFQAVTPDGKVKERFVIVDAVGVTDSPKVDATPLQQYSEKQISFKQLLQKVGTLTISPDEVSTLAGRLTRLNRKITPEERTELENLARCALTDLITGLSKVADPDAYEAAAAKGTQGVRDLVEQAVRPLAANRELRTRLLEIRNAYDIVYDEVNLDVLVEAAAVDPKIRAQEILTSWRAYMDEHRDEITAIELAYRHGDGSRAVYSRLKELATRIARPPHVWTPETLWQAYERLDLAAAKPGVDHGPIDLIGLIRFELGVDSEPRPHRSVVEERYAAWLAQQEQAGVAFTDDERWWLDRIRDIVITSASFEHADLDGIPFTERGGTDGFLQTFGDDRAEAILDDLNRGLTG</sequence>
<feature type="domain" description="Helicase ATP-binding" evidence="2">
    <location>
        <begin position="436"/>
        <end position="625"/>
    </location>
</feature>
<evidence type="ECO:0000313" key="3">
    <source>
        <dbReference type="EMBL" id="MFB9836966.1"/>
    </source>
</evidence>
<keyword evidence="3" id="KW-0378">Hydrolase</keyword>
<keyword evidence="3" id="KW-0347">Helicase</keyword>
<dbReference type="Proteomes" id="UP001589627">
    <property type="component" value="Unassembled WGS sequence"/>
</dbReference>
<reference evidence="3 4" key="1">
    <citation type="submission" date="2024-09" db="EMBL/GenBank/DDBJ databases">
        <authorList>
            <person name="Sun Q."/>
            <person name="Mori K."/>
        </authorList>
    </citation>
    <scope>NUCLEOTIDE SEQUENCE [LARGE SCALE GENOMIC DNA]</scope>
    <source>
        <strain evidence="3 4">TBRC 0563</strain>
    </source>
</reference>
<dbReference type="PROSITE" id="PS51192">
    <property type="entry name" value="HELICASE_ATP_BIND_1"/>
    <property type="match status" value="1"/>
</dbReference>
<dbReference type="RefSeq" id="WP_378209755.1">
    <property type="nucleotide sequence ID" value="NZ_JBHLZP010000329.1"/>
</dbReference>
<keyword evidence="4" id="KW-1185">Reference proteome</keyword>
<evidence type="ECO:0000259" key="2">
    <source>
        <dbReference type="PROSITE" id="PS51192"/>
    </source>
</evidence>